<sequence>MNSTWKRRIEQVRRRWWVVAAVTVLALAGATMSALTTPTTYVGKSTLVLSGRTPEQDAVMMVGYLTIFREPATIPRLRAGTSIPADVTFDAQTVASSPILTIEATASDPGTAQSAATAIGVAFSDDINAVQKEGIQDNVTDLERQLGQIPRVDPNGATNPYYASLQERIDAARANLADQLTALQPEAGVTEVAPNIMSALGRAAIGGLVLGVLAALGLAAVSSRVTSEDDLREKTGIEPLVELPGPRSGESAGVRRDRLRTLTNLISLEDLPKPTVIALTAGHGTWGSRNIAAELAELSARRHERAVLVYADNEPAQSRGEAGFNEALADPSRIPDLLRDGDIPSLKVLAVGAHLADRYPLATRERILAVLDELRSHGDIVLVAAPAISDGSDASLLCAAADAAILVVAAGSRAGDISAAAEALERAHAAVLGAVLIDATQISTHSEAVDRSDVIESGQRPAHDHRSPVHTADTRPHSWSVPEQDHA</sequence>
<name>A0A7G8PEP1_9MYCO</name>
<dbReference type="InterPro" id="IPR027417">
    <property type="entry name" value="P-loop_NTPase"/>
</dbReference>
<evidence type="ECO:0000256" key="1">
    <source>
        <dbReference type="SAM" id="MobiDB-lite"/>
    </source>
</evidence>
<dbReference type="AlphaFoldDB" id="A0A7G8PEP1"/>
<proteinExistence type="predicted"/>
<dbReference type="KEGG" id="mflu:HZU40_32670"/>
<dbReference type="PANTHER" id="PTHR32309:SF13">
    <property type="entry name" value="FERRIC ENTEROBACTIN TRANSPORT PROTEIN FEPE"/>
    <property type="match status" value="1"/>
</dbReference>
<feature type="compositionally biased region" description="Basic and acidic residues" evidence="1">
    <location>
        <begin position="461"/>
        <end position="476"/>
    </location>
</feature>
<dbReference type="RefSeq" id="WP_187097088.1">
    <property type="nucleotide sequence ID" value="NZ_CP059894.1"/>
</dbReference>
<evidence type="ECO:0008006" key="4">
    <source>
        <dbReference type="Google" id="ProtNLM"/>
    </source>
</evidence>
<dbReference type="GO" id="GO:0004713">
    <property type="term" value="F:protein tyrosine kinase activity"/>
    <property type="evidence" value="ECO:0007669"/>
    <property type="project" value="TreeGrafter"/>
</dbReference>
<gene>
    <name evidence="2" type="ORF">HZU40_32670</name>
</gene>
<evidence type="ECO:0000313" key="3">
    <source>
        <dbReference type="Proteomes" id="UP000515498"/>
    </source>
</evidence>
<dbReference type="SUPFAM" id="SSF52540">
    <property type="entry name" value="P-loop containing nucleoside triphosphate hydrolases"/>
    <property type="match status" value="1"/>
</dbReference>
<protein>
    <recommendedName>
        <fullName evidence="4">Polysaccharide chain length determinant N-terminal domain-containing protein</fullName>
    </recommendedName>
</protein>
<dbReference type="InterPro" id="IPR050445">
    <property type="entry name" value="Bact_polysacc_biosynth/exp"/>
</dbReference>
<dbReference type="EMBL" id="CP059894">
    <property type="protein sequence ID" value="QNJ92807.1"/>
    <property type="molecule type" value="Genomic_DNA"/>
</dbReference>
<accession>A0A7G8PEP1</accession>
<dbReference type="GO" id="GO:0005886">
    <property type="term" value="C:plasma membrane"/>
    <property type="evidence" value="ECO:0007669"/>
    <property type="project" value="TreeGrafter"/>
</dbReference>
<organism evidence="2 3">
    <name type="scientific">Mycolicibacterium fluoranthenivorans</name>
    <dbReference type="NCBI Taxonomy" id="258505"/>
    <lineage>
        <taxon>Bacteria</taxon>
        <taxon>Bacillati</taxon>
        <taxon>Actinomycetota</taxon>
        <taxon>Actinomycetes</taxon>
        <taxon>Mycobacteriales</taxon>
        <taxon>Mycobacteriaceae</taxon>
        <taxon>Mycolicibacterium</taxon>
    </lineage>
</organism>
<feature type="region of interest" description="Disordered" evidence="1">
    <location>
        <begin position="448"/>
        <end position="487"/>
    </location>
</feature>
<evidence type="ECO:0000313" key="2">
    <source>
        <dbReference type="EMBL" id="QNJ92807.1"/>
    </source>
</evidence>
<dbReference type="PANTHER" id="PTHR32309">
    <property type="entry name" value="TYROSINE-PROTEIN KINASE"/>
    <property type="match status" value="1"/>
</dbReference>
<dbReference type="Proteomes" id="UP000515498">
    <property type="component" value="Chromosome"/>
</dbReference>
<reference evidence="2 3" key="1">
    <citation type="submission" date="2020-07" db="EMBL/GenBank/DDBJ databases">
        <title>Draft genome sequence of four isobutane-metabolizing strains capable of cometabolically degrading diverse ether contaminants.</title>
        <authorList>
            <person name="Chen W."/>
            <person name="Faulkner N."/>
            <person name="Smith C."/>
            <person name="Hyman M."/>
        </authorList>
    </citation>
    <scope>NUCLEOTIDE SEQUENCE [LARGE SCALE GENOMIC DNA]</scope>
    <source>
        <strain evidence="2 3">2A</strain>
    </source>
</reference>
<dbReference type="Gene3D" id="3.40.50.300">
    <property type="entry name" value="P-loop containing nucleotide triphosphate hydrolases"/>
    <property type="match status" value="1"/>
</dbReference>